<gene>
    <name evidence="2" type="ORF">HPB48_014456</name>
</gene>
<comment type="caution">
    <text evidence="2">The sequence shown here is derived from an EMBL/GenBank/DDBJ whole genome shotgun (WGS) entry which is preliminary data.</text>
</comment>
<dbReference type="EMBL" id="JABSTR010000011">
    <property type="protein sequence ID" value="KAH9381233.1"/>
    <property type="molecule type" value="Genomic_DNA"/>
</dbReference>
<proteinExistence type="predicted"/>
<name>A0A9J6H2L1_HAELO</name>
<reference evidence="2 3" key="1">
    <citation type="journal article" date="2020" name="Cell">
        <title>Large-Scale Comparative Analyses of Tick Genomes Elucidate Their Genetic Diversity and Vector Capacities.</title>
        <authorList>
            <consortium name="Tick Genome and Microbiome Consortium (TIGMIC)"/>
            <person name="Jia N."/>
            <person name="Wang J."/>
            <person name="Shi W."/>
            <person name="Du L."/>
            <person name="Sun Y."/>
            <person name="Zhan W."/>
            <person name="Jiang J.F."/>
            <person name="Wang Q."/>
            <person name="Zhang B."/>
            <person name="Ji P."/>
            <person name="Bell-Sakyi L."/>
            <person name="Cui X.M."/>
            <person name="Yuan T.T."/>
            <person name="Jiang B.G."/>
            <person name="Yang W.F."/>
            <person name="Lam T.T."/>
            <person name="Chang Q.C."/>
            <person name="Ding S.J."/>
            <person name="Wang X.J."/>
            <person name="Zhu J.G."/>
            <person name="Ruan X.D."/>
            <person name="Zhao L."/>
            <person name="Wei J.T."/>
            <person name="Ye R.Z."/>
            <person name="Que T.C."/>
            <person name="Du C.H."/>
            <person name="Zhou Y.H."/>
            <person name="Cheng J.X."/>
            <person name="Dai P.F."/>
            <person name="Guo W.B."/>
            <person name="Han X.H."/>
            <person name="Huang E.J."/>
            <person name="Li L.F."/>
            <person name="Wei W."/>
            <person name="Gao Y.C."/>
            <person name="Liu J.Z."/>
            <person name="Shao H.Z."/>
            <person name="Wang X."/>
            <person name="Wang C.C."/>
            <person name="Yang T.C."/>
            <person name="Huo Q.B."/>
            <person name="Li W."/>
            <person name="Chen H.Y."/>
            <person name="Chen S.E."/>
            <person name="Zhou L.G."/>
            <person name="Ni X.B."/>
            <person name="Tian J.H."/>
            <person name="Sheng Y."/>
            <person name="Liu T."/>
            <person name="Pan Y.S."/>
            <person name="Xia L.Y."/>
            <person name="Li J."/>
            <person name="Zhao F."/>
            <person name="Cao W.C."/>
        </authorList>
    </citation>
    <scope>NUCLEOTIDE SEQUENCE [LARGE SCALE GENOMIC DNA]</scope>
    <source>
        <strain evidence="2">HaeL-2018</strain>
    </source>
</reference>
<evidence type="ECO:0000256" key="1">
    <source>
        <dbReference type="SAM" id="MobiDB-lite"/>
    </source>
</evidence>
<dbReference type="AlphaFoldDB" id="A0A9J6H2L1"/>
<feature type="region of interest" description="Disordered" evidence="1">
    <location>
        <begin position="120"/>
        <end position="158"/>
    </location>
</feature>
<sequence length="211" mass="23589">MTDKEKKVGNALTFLFLVIKVNYLNDTGGSRTAREAWTTLEKMHLKFELAARAATGTMLTSRNATSSQLPETRCFSWRGTERFRVPTGNLQPNQRCVICIFMTRTFKSVQKVPKDFPNLPSYLLKPPEKKRKRKERSTGQTVSPSVSPSDEVQGEDAQETQTVCSADFKEVTLSDLEGVQLHLCGECLLSRTATGSIWCVSLLQHNEGSPN</sequence>
<evidence type="ECO:0000313" key="2">
    <source>
        <dbReference type="EMBL" id="KAH9381233.1"/>
    </source>
</evidence>
<dbReference type="VEuPathDB" id="VectorBase:HLOH_061711"/>
<dbReference type="OrthoDB" id="6418978at2759"/>
<evidence type="ECO:0000313" key="3">
    <source>
        <dbReference type="Proteomes" id="UP000821853"/>
    </source>
</evidence>
<accession>A0A9J6H2L1</accession>
<protein>
    <submittedName>
        <fullName evidence="2">Uncharacterized protein</fullName>
    </submittedName>
</protein>
<keyword evidence="3" id="KW-1185">Reference proteome</keyword>
<dbReference type="Proteomes" id="UP000821853">
    <property type="component" value="Chromosome 9"/>
</dbReference>
<organism evidence="2 3">
    <name type="scientific">Haemaphysalis longicornis</name>
    <name type="common">Bush tick</name>
    <dbReference type="NCBI Taxonomy" id="44386"/>
    <lineage>
        <taxon>Eukaryota</taxon>
        <taxon>Metazoa</taxon>
        <taxon>Ecdysozoa</taxon>
        <taxon>Arthropoda</taxon>
        <taxon>Chelicerata</taxon>
        <taxon>Arachnida</taxon>
        <taxon>Acari</taxon>
        <taxon>Parasitiformes</taxon>
        <taxon>Ixodida</taxon>
        <taxon>Ixodoidea</taxon>
        <taxon>Ixodidae</taxon>
        <taxon>Haemaphysalinae</taxon>
        <taxon>Haemaphysalis</taxon>
    </lineage>
</organism>
<feature type="compositionally biased region" description="Polar residues" evidence="1">
    <location>
        <begin position="138"/>
        <end position="150"/>
    </location>
</feature>